<dbReference type="SMART" id="SM00181">
    <property type="entry name" value="EGF"/>
    <property type="match status" value="24"/>
</dbReference>
<dbReference type="FunFam" id="2.10.25.10:FF:000004">
    <property type="entry name" value="Neurogenic locus notch 1"/>
    <property type="match status" value="1"/>
</dbReference>
<dbReference type="InterPro" id="IPR013032">
    <property type="entry name" value="EGF-like_CS"/>
</dbReference>
<evidence type="ECO:0000256" key="21">
    <source>
        <dbReference type="SAM" id="Phobius"/>
    </source>
</evidence>
<dbReference type="InterPro" id="IPR056986">
    <property type="entry name" value="JAG1_1/2_dom"/>
</dbReference>
<gene>
    <name evidence="24" type="ORF">PMEA_00032658</name>
</gene>
<evidence type="ECO:0000256" key="20">
    <source>
        <dbReference type="SAM" id="MobiDB-lite"/>
    </source>
</evidence>
<dbReference type="InterPro" id="IPR035952">
    <property type="entry name" value="Rhomboid-like_sf"/>
</dbReference>
<dbReference type="GO" id="GO:0004252">
    <property type="term" value="F:serine-type endopeptidase activity"/>
    <property type="evidence" value="ECO:0007669"/>
    <property type="project" value="InterPro"/>
</dbReference>
<dbReference type="GO" id="GO:0007219">
    <property type="term" value="P:Notch signaling pathway"/>
    <property type="evidence" value="ECO:0007669"/>
    <property type="project" value="InterPro"/>
</dbReference>
<evidence type="ECO:0000313" key="24">
    <source>
        <dbReference type="EMBL" id="CAH3160831.1"/>
    </source>
</evidence>
<dbReference type="PROSITE" id="PS00022">
    <property type="entry name" value="EGF_1"/>
    <property type="match status" value="23"/>
</dbReference>
<dbReference type="PROSITE" id="PS51051">
    <property type="entry name" value="DSL"/>
    <property type="match status" value="1"/>
</dbReference>
<dbReference type="GO" id="GO:0005911">
    <property type="term" value="C:cell-cell junction"/>
    <property type="evidence" value="ECO:0007669"/>
    <property type="project" value="UniProtKB-ARBA"/>
</dbReference>
<feature type="region of interest" description="Disordered" evidence="20">
    <location>
        <begin position="2001"/>
        <end position="2023"/>
    </location>
</feature>
<dbReference type="GO" id="GO:0003002">
    <property type="term" value="P:regionalization"/>
    <property type="evidence" value="ECO:0007669"/>
    <property type="project" value="UniProtKB-ARBA"/>
</dbReference>
<dbReference type="GO" id="GO:0060255">
    <property type="term" value="P:regulation of macromolecule metabolic process"/>
    <property type="evidence" value="ECO:0007669"/>
    <property type="project" value="UniProtKB-ARBA"/>
</dbReference>
<keyword evidence="10" id="KW-0221">Differentiation</keyword>
<proteinExistence type="predicted"/>
<feature type="disulfide bond" evidence="17">
    <location>
        <begin position="970"/>
        <end position="980"/>
    </location>
</feature>
<feature type="domain" description="EGF-like" evidence="22">
    <location>
        <begin position="1158"/>
        <end position="1194"/>
    </location>
</feature>
<feature type="disulfide bond" evidence="17">
    <location>
        <begin position="1261"/>
        <end position="1270"/>
    </location>
</feature>
<dbReference type="GO" id="GO:0048638">
    <property type="term" value="P:regulation of developmental growth"/>
    <property type="evidence" value="ECO:0007669"/>
    <property type="project" value="UniProtKB-ARBA"/>
</dbReference>
<feature type="domain" description="EGF-like" evidence="22">
    <location>
        <begin position="1041"/>
        <end position="1076"/>
    </location>
</feature>
<dbReference type="GO" id="GO:0002064">
    <property type="term" value="P:epithelial cell development"/>
    <property type="evidence" value="ECO:0007669"/>
    <property type="project" value="UniProtKB-ARBA"/>
</dbReference>
<keyword evidence="4" id="KW-1003">Cell membrane</keyword>
<dbReference type="GO" id="GO:0051241">
    <property type="term" value="P:negative regulation of multicellular organismal process"/>
    <property type="evidence" value="ECO:0007669"/>
    <property type="project" value="UniProtKB-ARBA"/>
</dbReference>
<reference evidence="24 25" key="1">
    <citation type="submission" date="2022-05" db="EMBL/GenBank/DDBJ databases">
        <authorList>
            <consortium name="Genoscope - CEA"/>
            <person name="William W."/>
        </authorList>
    </citation>
    <scope>NUCLEOTIDE SEQUENCE [LARGE SCALE GENOMIC DNA]</scope>
</reference>
<dbReference type="EMBL" id="CALNXJ010000077">
    <property type="protein sequence ID" value="CAH3160831.1"/>
    <property type="molecule type" value="Genomic_DNA"/>
</dbReference>
<dbReference type="GO" id="GO:0048666">
    <property type="term" value="P:neuron development"/>
    <property type="evidence" value="ECO:0007669"/>
    <property type="project" value="UniProtKB-ARBA"/>
</dbReference>
<dbReference type="PROSITE" id="PS01186">
    <property type="entry name" value="EGF_2"/>
    <property type="match status" value="17"/>
</dbReference>
<keyword evidence="16" id="KW-0325">Glycoprotein</keyword>
<organism evidence="24 25">
    <name type="scientific">Pocillopora meandrina</name>
    <dbReference type="NCBI Taxonomy" id="46732"/>
    <lineage>
        <taxon>Eukaryota</taxon>
        <taxon>Metazoa</taxon>
        <taxon>Cnidaria</taxon>
        <taxon>Anthozoa</taxon>
        <taxon>Hexacorallia</taxon>
        <taxon>Scleractinia</taxon>
        <taxon>Astrocoeniina</taxon>
        <taxon>Pocilloporidae</taxon>
        <taxon>Pocillopora</taxon>
    </lineage>
</organism>
<dbReference type="GO" id="GO:0048592">
    <property type="term" value="P:eye morphogenesis"/>
    <property type="evidence" value="ECO:0007669"/>
    <property type="project" value="UniProtKB-ARBA"/>
</dbReference>
<feature type="disulfide bond" evidence="17">
    <location>
        <begin position="954"/>
        <end position="963"/>
    </location>
</feature>
<dbReference type="GO" id="GO:0009967">
    <property type="term" value="P:positive regulation of signal transduction"/>
    <property type="evidence" value="ECO:0007669"/>
    <property type="project" value="UniProtKB-ARBA"/>
</dbReference>
<dbReference type="FunFam" id="2.10.25.10:FF:000230">
    <property type="entry name" value="Delta-like protein"/>
    <property type="match status" value="2"/>
</dbReference>
<evidence type="ECO:0000259" key="23">
    <source>
        <dbReference type="PROSITE" id="PS51051"/>
    </source>
</evidence>
<feature type="domain" description="DSL" evidence="23">
    <location>
        <begin position="703"/>
        <end position="747"/>
    </location>
</feature>
<feature type="disulfide bond" evidence="17">
    <location>
        <begin position="916"/>
        <end position="925"/>
    </location>
</feature>
<name>A0AAU9XXC2_9CNID</name>
<feature type="region of interest" description="Disordered" evidence="20">
    <location>
        <begin position="1"/>
        <end position="32"/>
    </location>
</feature>
<keyword evidence="9 19" id="KW-0677">Repeat</keyword>
<feature type="domain" description="EGF-like" evidence="22">
    <location>
        <begin position="1515"/>
        <end position="1551"/>
    </location>
</feature>
<dbReference type="SUPFAM" id="SSF57196">
    <property type="entry name" value="EGF/Laminin"/>
    <property type="match status" value="10"/>
</dbReference>
<feature type="domain" description="EGF-like" evidence="22">
    <location>
        <begin position="748"/>
        <end position="781"/>
    </location>
</feature>
<feature type="compositionally biased region" description="Polar residues" evidence="20">
    <location>
        <begin position="1953"/>
        <end position="1966"/>
    </location>
</feature>
<keyword evidence="13 19" id="KW-1133">Transmembrane helix</keyword>
<feature type="disulfide bond" evidence="17">
    <location>
        <begin position="841"/>
        <end position="850"/>
    </location>
</feature>
<dbReference type="PROSITE" id="PS01187">
    <property type="entry name" value="EGF_CA"/>
    <property type="match status" value="6"/>
</dbReference>
<comment type="function">
    <text evidence="19">Putative Notch ligand involved in the mediation of Notch signaling.</text>
</comment>
<dbReference type="FunFam" id="2.10.25.10:FF:000472">
    <property type="entry name" value="Uncharacterized protein, isoform A"/>
    <property type="match status" value="4"/>
</dbReference>
<dbReference type="GO" id="GO:0048018">
    <property type="term" value="F:receptor ligand activity"/>
    <property type="evidence" value="ECO:0007669"/>
    <property type="project" value="UniProtKB-ARBA"/>
</dbReference>
<feature type="disulfide bond" evidence="17">
    <location>
        <begin position="1503"/>
        <end position="1512"/>
    </location>
</feature>
<evidence type="ECO:0000256" key="2">
    <source>
        <dbReference type="ARBA" id="ARBA00004247"/>
    </source>
</evidence>
<evidence type="ECO:0000256" key="19">
    <source>
        <dbReference type="RuleBase" id="RU280815"/>
    </source>
</evidence>
<dbReference type="InterPro" id="IPR018097">
    <property type="entry name" value="EGF_Ca-bd_CS"/>
</dbReference>
<feature type="domain" description="EGF-like" evidence="22">
    <location>
        <begin position="1081"/>
        <end position="1118"/>
    </location>
</feature>
<dbReference type="FunFam" id="2.10.25.10:FF:000565">
    <property type="entry name" value="Predicted protein"/>
    <property type="match status" value="1"/>
</dbReference>
<feature type="disulfide bond" evidence="17">
    <location>
        <begin position="1337"/>
        <end position="1346"/>
    </location>
</feature>
<feature type="domain" description="EGF-like" evidence="22">
    <location>
        <begin position="890"/>
        <end position="926"/>
    </location>
</feature>
<feature type="disulfide bond" evidence="17">
    <location>
        <begin position="1619"/>
        <end position="1628"/>
    </location>
</feature>
<feature type="disulfide bond" evidence="17">
    <location>
        <begin position="1223"/>
        <end position="1232"/>
    </location>
</feature>
<keyword evidence="14 19" id="KW-0472">Membrane</keyword>
<feature type="domain" description="EGF-like" evidence="22">
    <location>
        <begin position="1120"/>
        <end position="1156"/>
    </location>
</feature>
<dbReference type="GO" id="GO:0060562">
    <property type="term" value="P:epithelial tube morphogenesis"/>
    <property type="evidence" value="ECO:0007669"/>
    <property type="project" value="UniProtKB-ARBA"/>
</dbReference>
<feature type="domain" description="EGF-like" evidence="22">
    <location>
        <begin position="1003"/>
        <end position="1039"/>
    </location>
</feature>
<feature type="transmembrane region" description="Helical" evidence="21">
    <location>
        <begin position="318"/>
        <end position="337"/>
    </location>
</feature>
<feature type="transmembrane region" description="Helical" evidence="21">
    <location>
        <begin position="373"/>
        <end position="391"/>
    </location>
</feature>
<dbReference type="GO" id="GO:0080090">
    <property type="term" value="P:regulation of primary metabolic process"/>
    <property type="evidence" value="ECO:0007669"/>
    <property type="project" value="UniProtKB-ARBA"/>
</dbReference>
<feature type="domain" description="EGF-like" evidence="22">
    <location>
        <begin position="966"/>
        <end position="1001"/>
    </location>
</feature>
<comment type="caution">
    <text evidence="17">Lacks conserved residue(s) required for the propagation of feature annotation.</text>
</comment>
<dbReference type="Pfam" id="PF12661">
    <property type="entry name" value="hEGF"/>
    <property type="match status" value="4"/>
</dbReference>
<feature type="domain" description="EGF-like" evidence="22">
    <location>
        <begin position="1349"/>
        <end position="1385"/>
    </location>
</feature>
<evidence type="ECO:0000256" key="18">
    <source>
        <dbReference type="PROSITE-ProRule" id="PRU00377"/>
    </source>
</evidence>
<evidence type="ECO:0000256" key="6">
    <source>
        <dbReference type="ARBA" id="ARBA00022553"/>
    </source>
</evidence>
<feature type="disulfide bond" evidence="17">
    <location>
        <begin position="771"/>
        <end position="780"/>
    </location>
</feature>
<dbReference type="FunFam" id="2.10.25.10:FF:000117">
    <property type="entry name" value="Delta-like protein"/>
    <property type="match status" value="1"/>
</dbReference>
<feature type="domain" description="EGF-like" evidence="22">
    <location>
        <begin position="1477"/>
        <end position="1513"/>
    </location>
</feature>
<evidence type="ECO:0000256" key="17">
    <source>
        <dbReference type="PROSITE-ProRule" id="PRU00076"/>
    </source>
</evidence>
<dbReference type="Proteomes" id="UP001159428">
    <property type="component" value="Unassembled WGS sequence"/>
</dbReference>
<feature type="disulfide bond" evidence="17">
    <location>
        <begin position="1581"/>
        <end position="1590"/>
    </location>
</feature>
<dbReference type="FunFam" id="2.10.25.10:FF:000018">
    <property type="entry name" value="Delta-like 1"/>
    <property type="match status" value="1"/>
</dbReference>
<dbReference type="GO" id="GO:0051093">
    <property type="term" value="P:negative regulation of developmental process"/>
    <property type="evidence" value="ECO:0007669"/>
    <property type="project" value="UniProtKB-ARBA"/>
</dbReference>
<accession>A0AAU9XXC2</accession>
<evidence type="ECO:0000256" key="14">
    <source>
        <dbReference type="ARBA" id="ARBA00023136"/>
    </source>
</evidence>
<feature type="disulfide bond" evidence="17">
    <location>
        <begin position="1562"/>
        <end position="1579"/>
    </location>
</feature>
<evidence type="ECO:0000256" key="1">
    <source>
        <dbReference type="ARBA" id="ARBA00004141"/>
    </source>
</evidence>
<dbReference type="PANTHER" id="PTHR12916:SF4">
    <property type="entry name" value="UNINFLATABLE, ISOFORM C"/>
    <property type="match status" value="1"/>
</dbReference>
<dbReference type="InterPro" id="IPR022764">
    <property type="entry name" value="Peptidase_S54_rhomboid_dom"/>
</dbReference>
<feature type="disulfide bond" evidence="17">
    <location>
        <begin position="1146"/>
        <end position="1155"/>
    </location>
</feature>
<feature type="disulfide bond" evidence="17">
    <location>
        <begin position="1299"/>
        <end position="1308"/>
    </location>
</feature>
<feature type="disulfide bond" evidence="18">
    <location>
        <begin position="738"/>
        <end position="747"/>
    </location>
</feature>
<feature type="transmembrane region" description="Helical" evidence="21">
    <location>
        <begin position="343"/>
        <end position="361"/>
    </location>
</feature>
<evidence type="ECO:0000256" key="13">
    <source>
        <dbReference type="ARBA" id="ARBA00022989"/>
    </source>
</evidence>
<dbReference type="Pfam" id="PF21700">
    <property type="entry name" value="EGF_DL_JAG"/>
    <property type="match status" value="1"/>
</dbReference>
<feature type="disulfide bond" evidence="18">
    <location>
        <begin position="705"/>
        <end position="714"/>
    </location>
</feature>
<evidence type="ECO:0000313" key="25">
    <source>
        <dbReference type="Proteomes" id="UP001159428"/>
    </source>
</evidence>
<feature type="domain" description="EGF-like" evidence="22">
    <location>
        <begin position="928"/>
        <end position="964"/>
    </location>
</feature>
<sequence length="2042" mass="222180">MESMEREPLLGVKKSGRQSHNRYPYSRSSISDDFDETSVYSYCGNNYNIPRPDRRHAYSDTTSTSNEEPPAARKINRPYFICLVTIANVALLMYICIAGGVETIAFKPERQNISVDRFGYIGSNDSVHKQDIFRYHGVNWFIGPNSSFLVQTGAKFGPCMKKLEVIEERIKNISEKEADYVCCSFHEECGMVKNSSCLPGIIIDTGNCTSPNSHYCRHGVTLRPCCLGLYSQCEVISEQYCLYMGGHWHKNQTLCSQVNCLDGICGMSGVKNETGGKQWYRLITAIFLHLGVIHLIANLSFQIPVGILIEREIGSIRIGLIYLISGIGGNLFCGLFDPLTPQAGASGALFGILALVIVKMVQFGREVKRPCVEALMVLVVVMISFGKNLNMEYNKVTNCRTYFLLELQTILTVLIISPYRSVNCSANATKIIGDSIKSFVVFLEFPTLTKKAILKVGLKCTIVRPADVSMRSSINTLPFYSFRAANNAFLLLFMLTLHNKHTLLDGTLRSFVLEQLWHVVARRSNSAAVFLTYKRIFTRVPFSQIVTGAGTFEIHLVSIQNIRGEKYDGSCCDGSRTIYRGQHQCLDECDTFFRVCLKQYSQSVSPTGACTFGEHTTAVLGGSSITFTNTTSPSGFRNPISLRFEFSWLTTYYLILEAWDADNSSNRELIDRATQRGTLLPNKTWVIHAYNGPAATISYRLRVVCDKYYYGKTCTELCKPRNDTFGHYSCNENGKKVCLPGWRGHLCDTAICKTGCDPVHGTCSVPGECNCNSGWKGELCDECRPYPGCSHGTCSQPWQCNCQQQWGGILCDEDLNKCREKPCKNGGICYNTEANQYRCECQAGFTGVNCETAIDFCGSSPCKNNGTCHNDASDFRCNCPLGWAGPTCEISRDCQSQPCQNNGTCINNGQGYQCKCLPGWTGHMCGQDIDECTAKPCSNALKCVNLVNDYACECKEGWKGRNCNESINDCVGQCRNGGTCVDLLNDYRCNCPVGFTGKDCETNIDDCQSIPCTNSGVCKDGIQNYSCICQTGFSGKNCQVAVNECQPSPCVHGTCTDLLNDYKCSCSAGYTGRNCSMLATTPNSCDPYPCQHGATCVKNADGSDICHCPPGYTGSYCETDINECLTATCHNGGTCVDAANGFKCVCPTGFSGSTCQVDLDSCISSPCHGSATCVDKTDGYQCICAAGYTGVNCDHNVNDCGTLSPCRNGGTCLDRLNGYQCQCRPEFTGAECDVPINKCTNESCVNNGTCSQGVGMITCSCPTGFTGQRCETEIDACDSNPCHNGATCQKIGVSYACSCAVGFSGPNCATRIDYCANVTCTNGGTCNNIAGKASCSCLPGFAGLRCEINIDECRSSPCRNGGSCVDKDNSFHCVCPAGTRGDVCDQVIDPCLEPVLVNGSSFLRDSGVCGAYGTCENVGVGKFRCKCDKEHTGNHCHLKIDHCKNHTCKNGASCLDGDGNYTCVCGDGWEGVYCEKDINECNSNPCRNGGNCTDLVNGYVCKCPHPWKGQMCQSTTSHCDGNPCQNGGLCTDTGDDFQCGCQNGFSGRICQLAPKPCSSEPCQNGATCLNAGDGESFSCVCKDAWEGNLCEKNVDDCASNPCHNEGTCIDGEGWVLCSCAPGFTGPDCKININECNSSPCSGGATCKDKINGFECICPPGKFGDRCQDDEHDKKHCKLKDGGIQRHNTTVPKDCNSCKCLYGLLHCTGIDCGVPNCLNRTQAGSCPTGAKCVPKVAAECLSPPCGRWGECQGGSTAKIITGINEGACLPNSTYLNGDCAKIHIVFQVDKLPKGTLVEELCHQLRYLPMLKKWAEKARLRLLCEGRGKDGSTSTVIVSVASTPRTEVAEKAAIDIARYIRSVPSEKGREINITLYNVLIAVDEVTVERSVSLSYHEEEAAPDYLIPLIASLVVLAAILLLILCIRGKWRESRRAKRENRLAARPTLKKKRNTTQEKPLTTARTYYNQTSTESTASSSSTSTSTRSTELRNFEYNRASLLDSTPSVCSTPQVLSPPLSPKEEGAKDEWRRFRVQRNSTQIEIIV</sequence>
<evidence type="ECO:0000256" key="9">
    <source>
        <dbReference type="ARBA" id="ARBA00022737"/>
    </source>
</evidence>
<feature type="compositionally biased region" description="Low complexity" evidence="20">
    <location>
        <begin position="1967"/>
        <end position="1984"/>
    </location>
</feature>
<dbReference type="PROSITE" id="PS50026">
    <property type="entry name" value="EGF_3"/>
    <property type="match status" value="23"/>
</dbReference>
<dbReference type="Pfam" id="PF01694">
    <property type="entry name" value="Rhomboid"/>
    <property type="match status" value="1"/>
</dbReference>
<feature type="domain" description="EGF-like" evidence="22">
    <location>
        <begin position="1553"/>
        <end position="1591"/>
    </location>
</feature>
<feature type="domain" description="EGF-like" evidence="22">
    <location>
        <begin position="1439"/>
        <end position="1475"/>
    </location>
</feature>
<dbReference type="InterPro" id="IPR000152">
    <property type="entry name" value="EGF-type_Asp/Asn_hydroxyl_site"/>
</dbReference>
<dbReference type="SMART" id="SM00274">
    <property type="entry name" value="FOLN"/>
    <property type="match status" value="4"/>
</dbReference>
<dbReference type="GO" id="GO:0005112">
    <property type="term" value="F:Notch binding"/>
    <property type="evidence" value="ECO:0007669"/>
    <property type="project" value="InterPro"/>
</dbReference>
<keyword evidence="8 19" id="KW-0732">Signal</keyword>
<dbReference type="FunFam" id="2.10.25.10:FF:000309">
    <property type="entry name" value="Uncharacterized protein, isoform A"/>
    <property type="match status" value="1"/>
</dbReference>
<dbReference type="InterPro" id="IPR011651">
    <property type="entry name" value="Notch_ligand_N"/>
</dbReference>
<dbReference type="GO" id="GO:0005509">
    <property type="term" value="F:calcium ion binding"/>
    <property type="evidence" value="ECO:0007669"/>
    <property type="project" value="InterPro"/>
</dbReference>
<dbReference type="Pfam" id="PF07657">
    <property type="entry name" value="MNNL"/>
    <property type="match status" value="1"/>
</dbReference>
<dbReference type="SUPFAM" id="SSF144091">
    <property type="entry name" value="Rhomboid-like"/>
    <property type="match status" value="1"/>
</dbReference>
<dbReference type="GO" id="GO:0051049">
    <property type="term" value="P:regulation of transport"/>
    <property type="evidence" value="ECO:0007669"/>
    <property type="project" value="UniProtKB-ARBA"/>
</dbReference>
<dbReference type="GO" id="GO:0009792">
    <property type="term" value="P:embryo development ending in birth or egg hatching"/>
    <property type="evidence" value="ECO:0007669"/>
    <property type="project" value="UniProtKB-ARBA"/>
</dbReference>
<feature type="disulfide bond" evidence="18">
    <location>
        <begin position="718"/>
        <end position="730"/>
    </location>
</feature>
<dbReference type="Pfam" id="PF25024">
    <property type="entry name" value="EGF_TEN"/>
    <property type="match status" value="1"/>
</dbReference>
<feature type="disulfide bond" evidence="17">
    <location>
        <begin position="879"/>
        <end position="888"/>
    </location>
</feature>
<dbReference type="PANTHER" id="PTHR12916">
    <property type="entry name" value="CYTOCHROME C OXIDASE POLYPEPTIDE VIC-2"/>
    <property type="match status" value="1"/>
</dbReference>
<feature type="disulfide bond" evidence="17">
    <location>
        <begin position="1108"/>
        <end position="1117"/>
    </location>
</feature>
<evidence type="ECO:0000256" key="11">
    <source>
        <dbReference type="ARBA" id="ARBA00022837"/>
    </source>
</evidence>
<dbReference type="InterPro" id="IPR003645">
    <property type="entry name" value="Fol_N"/>
</dbReference>
<evidence type="ECO:0000256" key="8">
    <source>
        <dbReference type="ARBA" id="ARBA00022729"/>
    </source>
</evidence>
<feature type="domain" description="EGF-like" evidence="22">
    <location>
        <begin position="1273"/>
        <end position="1309"/>
    </location>
</feature>
<dbReference type="GO" id="GO:0048871">
    <property type="term" value="P:multicellular organismal-level homeostasis"/>
    <property type="evidence" value="ECO:0007669"/>
    <property type="project" value="UniProtKB-ARBA"/>
</dbReference>
<feature type="disulfide bond" evidence="17">
    <location>
        <begin position="1066"/>
        <end position="1075"/>
    </location>
</feature>
<evidence type="ECO:0000256" key="3">
    <source>
        <dbReference type="ARBA" id="ARBA00022473"/>
    </source>
</evidence>
<feature type="transmembrane region" description="Helical" evidence="21">
    <location>
        <begin position="279"/>
        <end position="297"/>
    </location>
</feature>
<feature type="disulfide bond" evidence="17">
    <location>
        <begin position="1184"/>
        <end position="1193"/>
    </location>
</feature>
<dbReference type="GO" id="GO:0042063">
    <property type="term" value="P:gliogenesis"/>
    <property type="evidence" value="ECO:0007669"/>
    <property type="project" value="UniProtKB-ARBA"/>
</dbReference>
<dbReference type="Pfam" id="PF00008">
    <property type="entry name" value="EGF"/>
    <property type="match status" value="9"/>
</dbReference>
<comment type="subcellular location">
    <subcellularLocation>
        <location evidence="2">Apical cell membrane</location>
        <topology evidence="2">Single-pass type I membrane protein</topology>
    </subcellularLocation>
    <subcellularLocation>
        <location evidence="1">Membrane</location>
        <topology evidence="1">Multi-pass membrane protein</topology>
    </subcellularLocation>
    <subcellularLocation>
        <location evidence="19">Membrane</location>
        <topology evidence="19">Single-pass type I membrane protein</topology>
    </subcellularLocation>
</comment>
<feature type="disulfide bond" evidence="17">
    <location>
        <begin position="1657"/>
        <end position="1666"/>
    </location>
</feature>
<evidence type="ECO:0000256" key="12">
    <source>
        <dbReference type="ARBA" id="ARBA00022843"/>
    </source>
</evidence>
<dbReference type="PRINTS" id="PR00010">
    <property type="entry name" value="EGFBLOOD"/>
</dbReference>
<dbReference type="InterPro" id="IPR026219">
    <property type="entry name" value="Jagged/Serrate"/>
</dbReference>
<dbReference type="GO" id="GO:0016324">
    <property type="term" value="C:apical plasma membrane"/>
    <property type="evidence" value="ECO:0007669"/>
    <property type="project" value="UniProtKB-SubCell"/>
</dbReference>
<dbReference type="FunFam" id="2.10.25.10:FF:000143">
    <property type="entry name" value="Protein crumbs 1"/>
    <property type="match status" value="2"/>
</dbReference>
<feature type="domain" description="EGF-like" evidence="22">
    <location>
        <begin position="853"/>
        <end position="889"/>
    </location>
</feature>
<dbReference type="GO" id="GO:0000902">
    <property type="term" value="P:cell morphogenesis"/>
    <property type="evidence" value="ECO:0007669"/>
    <property type="project" value="UniProtKB-ARBA"/>
</dbReference>
<keyword evidence="11" id="KW-0106">Calcium</keyword>
<dbReference type="Pfam" id="PF23575">
    <property type="entry name" value="JAG1"/>
    <property type="match status" value="1"/>
</dbReference>
<evidence type="ECO:0000256" key="4">
    <source>
        <dbReference type="ARBA" id="ARBA00022475"/>
    </source>
</evidence>
<feature type="domain" description="EGF-like" evidence="22">
    <location>
        <begin position="1631"/>
        <end position="1667"/>
    </location>
</feature>
<feature type="disulfide bond" evidence="17">
    <location>
        <begin position="1029"/>
        <end position="1038"/>
    </location>
</feature>
<dbReference type="FunFam" id="2.10.25.140:FF:000001">
    <property type="entry name" value="Delta-like protein"/>
    <property type="match status" value="1"/>
</dbReference>
<dbReference type="PRINTS" id="PR02059">
    <property type="entry name" value="JAGGEDFAMILY"/>
</dbReference>
<dbReference type="InterPro" id="IPR001774">
    <property type="entry name" value="DSL"/>
</dbReference>
<dbReference type="SUPFAM" id="SSF57184">
    <property type="entry name" value="Growth factor receptor domain"/>
    <property type="match status" value="4"/>
</dbReference>
<feature type="disulfide bond" evidence="17">
    <location>
        <begin position="1045"/>
        <end position="1055"/>
    </location>
</feature>
<evidence type="ECO:0000256" key="7">
    <source>
        <dbReference type="ARBA" id="ARBA00022692"/>
    </source>
</evidence>
<keyword evidence="5 17" id="KW-0245">EGF-like domain</keyword>
<dbReference type="Pfam" id="PF01414">
    <property type="entry name" value="DSL"/>
    <property type="match status" value="1"/>
</dbReference>
<feature type="disulfide bond" evidence="17">
    <location>
        <begin position="1427"/>
        <end position="1436"/>
    </location>
</feature>
<keyword evidence="6" id="KW-0597">Phosphoprotein</keyword>
<protein>
    <recommendedName>
        <fullName evidence="19">Delta-like protein</fullName>
    </recommendedName>
</protein>
<feature type="domain" description="EGF-like" evidence="22">
    <location>
        <begin position="1400"/>
        <end position="1437"/>
    </location>
</feature>
<dbReference type="FunFam" id="2.10.25.10:FF:000321">
    <property type="entry name" value="Protein delta homolog 1"/>
    <property type="match status" value="1"/>
</dbReference>
<feature type="disulfide bond" evidence="17">
    <location>
        <begin position="991"/>
        <end position="1000"/>
    </location>
</feature>
<dbReference type="PROSITE" id="PS00010">
    <property type="entry name" value="ASX_HYDROXYL"/>
    <property type="match status" value="14"/>
</dbReference>
<feature type="transmembrane region" description="Helical" evidence="21">
    <location>
        <begin position="79"/>
        <end position="101"/>
    </location>
</feature>
<dbReference type="FunFam" id="2.10.25.10:FF:000294">
    <property type="entry name" value="Delta-like protein"/>
    <property type="match status" value="1"/>
</dbReference>
<feature type="region of interest" description="Disordered" evidence="20">
    <location>
        <begin position="1933"/>
        <end position="1986"/>
    </location>
</feature>
<evidence type="ECO:0000256" key="10">
    <source>
        <dbReference type="ARBA" id="ARBA00022782"/>
    </source>
</evidence>
<dbReference type="InterPro" id="IPR000742">
    <property type="entry name" value="EGF"/>
</dbReference>
<feature type="disulfide bond" evidence="17">
    <location>
        <begin position="1465"/>
        <end position="1474"/>
    </location>
</feature>
<dbReference type="Gene3D" id="2.10.25.10">
    <property type="entry name" value="Laminin"/>
    <property type="match status" value="22"/>
</dbReference>
<feature type="disulfide bond" evidence="17">
    <location>
        <begin position="1375"/>
        <end position="1384"/>
    </location>
</feature>
<dbReference type="SMART" id="SM00051">
    <property type="entry name" value="DSL"/>
    <property type="match status" value="1"/>
</dbReference>
<feature type="disulfide bond" evidence="17">
    <location>
        <begin position="1541"/>
        <end position="1550"/>
    </location>
</feature>
<evidence type="ECO:0000256" key="15">
    <source>
        <dbReference type="ARBA" id="ARBA00023157"/>
    </source>
</evidence>
<dbReference type="InterPro" id="IPR009030">
    <property type="entry name" value="Growth_fac_rcpt_cys_sf"/>
</dbReference>
<evidence type="ECO:0000256" key="5">
    <source>
        <dbReference type="ARBA" id="ARBA00022536"/>
    </source>
</evidence>
<keyword evidence="15 17" id="KW-1015">Disulfide bond</keyword>
<feature type="transmembrane region" description="Helical" evidence="21">
    <location>
        <begin position="1902"/>
        <end position="1923"/>
    </location>
</feature>
<dbReference type="FunFam" id="2.10.25.10:FF:000012">
    <property type="entry name" value="Delta-like protein"/>
    <property type="match status" value="1"/>
</dbReference>
<comment type="caution">
    <text evidence="24">The sequence shown here is derived from an EMBL/GenBank/DDBJ whole genome shotgun (WGS) entry which is preliminary data.</text>
</comment>
<feature type="domain" description="EGF-like" evidence="22">
    <location>
        <begin position="1593"/>
        <end position="1629"/>
    </location>
</feature>
<keyword evidence="12" id="KW-0832">Ubl conjugation</keyword>
<dbReference type="SMART" id="SM00179">
    <property type="entry name" value="EGF_CA"/>
    <property type="match status" value="22"/>
</dbReference>
<evidence type="ECO:0000256" key="16">
    <source>
        <dbReference type="ARBA" id="ARBA00023180"/>
    </source>
</evidence>
<dbReference type="Gene3D" id="2.60.40.3510">
    <property type="match status" value="1"/>
</dbReference>
<feature type="domain" description="EGF-like" evidence="22">
    <location>
        <begin position="814"/>
        <end position="851"/>
    </location>
</feature>
<keyword evidence="7 19" id="KW-0812">Transmembrane</keyword>
<dbReference type="CDD" id="cd00054">
    <property type="entry name" value="EGF_CA"/>
    <property type="match status" value="20"/>
</dbReference>
<dbReference type="Gene3D" id="2.10.25.140">
    <property type="match status" value="1"/>
</dbReference>
<feature type="domain" description="EGF-like" evidence="22">
    <location>
        <begin position="1235"/>
        <end position="1271"/>
    </location>
</feature>
<dbReference type="Gene3D" id="1.20.1540.10">
    <property type="entry name" value="Rhomboid-like"/>
    <property type="match status" value="1"/>
</dbReference>
<dbReference type="InterPro" id="IPR001881">
    <property type="entry name" value="EGF-like_Ca-bd_dom"/>
</dbReference>
<keyword evidence="3 19" id="KW-0217">Developmental protein</keyword>
<evidence type="ECO:0000259" key="22">
    <source>
        <dbReference type="PROSITE" id="PS50026"/>
    </source>
</evidence>
<feature type="domain" description="EGF-like" evidence="22">
    <location>
        <begin position="1196"/>
        <end position="1233"/>
    </location>
</feature>
<dbReference type="GO" id="GO:0048598">
    <property type="term" value="P:embryonic morphogenesis"/>
    <property type="evidence" value="ECO:0007669"/>
    <property type="project" value="UniProtKB-ARBA"/>
</dbReference>
<feature type="domain" description="EGF-like" evidence="22">
    <location>
        <begin position="1311"/>
        <end position="1347"/>
    </location>
</feature>
<feature type="compositionally biased region" description="Polar residues" evidence="20">
    <location>
        <begin position="2001"/>
        <end position="2010"/>
    </location>
</feature>
<keyword evidence="25" id="KW-1185">Reference proteome</keyword>
<dbReference type="GO" id="GO:0008593">
    <property type="term" value="P:regulation of Notch signaling pathway"/>
    <property type="evidence" value="ECO:0007669"/>
    <property type="project" value="UniProtKB-ARBA"/>
</dbReference>